<evidence type="ECO:0008006" key="3">
    <source>
        <dbReference type="Google" id="ProtNLM"/>
    </source>
</evidence>
<evidence type="ECO:0000313" key="2">
    <source>
        <dbReference type="Proteomes" id="UP000664859"/>
    </source>
</evidence>
<accession>A0A835YYL7</accession>
<dbReference type="PANTHER" id="PTHR34129:SF1">
    <property type="entry name" value="DUF952 DOMAIN-CONTAINING PROTEIN"/>
    <property type="match status" value="1"/>
</dbReference>
<dbReference type="AlphaFoldDB" id="A0A835YYL7"/>
<sequence length="147" mass="16192">MSHQDHQHIYHLVQKPLWEATRGSEYLPPTYAHDGFIHATAEADQLLGVANHFYKDVKDPFICLQIDTAKLTSEVKYEAAAPVGDKVAHASTRLFPHIFGPINADAVSAELPVVRAEDDGTFLEIQGVLPTQSSLPHATTITPQNNK</sequence>
<dbReference type="Gene3D" id="3.20.170.20">
    <property type="entry name" value="Protein of unknown function DUF952"/>
    <property type="match status" value="1"/>
</dbReference>
<reference evidence="1" key="1">
    <citation type="submission" date="2021-02" db="EMBL/GenBank/DDBJ databases">
        <title>First Annotated Genome of the Yellow-green Alga Tribonema minus.</title>
        <authorList>
            <person name="Mahan K.M."/>
        </authorList>
    </citation>
    <scope>NUCLEOTIDE SEQUENCE</scope>
    <source>
        <strain evidence="1">UTEX B ZZ1240</strain>
    </source>
</reference>
<comment type="caution">
    <text evidence="1">The sequence shown here is derived from an EMBL/GenBank/DDBJ whole genome shotgun (WGS) entry which is preliminary data.</text>
</comment>
<organism evidence="1 2">
    <name type="scientific">Tribonema minus</name>
    <dbReference type="NCBI Taxonomy" id="303371"/>
    <lineage>
        <taxon>Eukaryota</taxon>
        <taxon>Sar</taxon>
        <taxon>Stramenopiles</taxon>
        <taxon>Ochrophyta</taxon>
        <taxon>PX clade</taxon>
        <taxon>Xanthophyceae</taxon>
        <taxon>Tribonematales</taxon>
        <taxon>Tribonemataceae</taxon>
        <taxon>Tribonema</taxon>
    </lineage>
</organism>
<protein>
    <recommendedName>
        <fullName evidence="3">DUF952 domain-containing protein</fullName>
    </recommendedName>
</protein>
<dbReference type="InterPro" id="IPR009297">
    <property type="entry name" value="DUF952"/>
</dbReference>
<dbReference type="PANTHER" id="PTHR34129">
    <property type="entry name" value="BLR1139 PROTEIN"/>
    <property type="match status" value="1"/>
</dbReference>
<dbReference type="Proteomes" id="UP000664859">
    <property type="component" value="Unassembled WGS sequence"/>
</dbReference>
<dbReference type="SUPFAM" id="SSF56399">
    <property type="entry name" value="ADP-ribosylation"/>
    <property type="match status" value="1"/>
</dbReference>
<dbReference type="Pfam" id="PF06108">
    <property type="entry name" value="DUF952"/>
    <property type="match status" value="1"/>
</dbReference>
<dbReference type="EMBL" id="JAFCMP010000190">
    <property type="protein sequence ID" value="KAG5183795.1"/>
    <property type="molecule type" value="Genomic_DNA"/>
</dbReference>
<keyword evidence="2" id="KW-1185">Reference proteome</keyword>
<name>A0A835YYL7_9STRA</name>
<proteinExistence type="predicted"/>
<gene>
    <name evidence="1" type="ORF">JKP88DRAFT_220309</name>
</gene>
<dbReference type="OrthoDB" id="3335358at2759"/>
<evidence type="ECO:0000313" key="1">
    <source>
        <dbReference type="EMBL" id="KAG5183795.1"/>
    </source>
</evidence>